<evidence type="ECO:0008006" key="3">
    <source>
        <dbReference type="Google" id="ProtNLM"/>
    </source>
</evidence>
<organism evidence="1 2">
    <name type="scientific">Nitrospira defluvii</name>
    <dbReference type="NCBI Taxonomy" id="330214"/>
    <lineage>
        <taxon>Bacteria</taxon>
        <taxon>Pseudomonadati</taxon>
        <taxon>Nitrospirota</taxon>
        <taxon>Nitrospiria</taxon>
        <taxon>Nitrospirales</taxon>
        <taxon>Nitrospiraceae</taxon>
        <taxon>Nitrospira</taxon>
    </lineage>
</organism>
<name>A0ABM8RGB3_9BACT</name>
<reference evidence="1 2" key="1">
    <citation type="submission" date="2021-02" db="EMBL/GenBank/DDBJ databases">
        <authorList>
            <person name="Han P."/>
        </authorList>
    </citation>
    <scope>NUCLEOTIDE SEQUENCE [LARGE SCALE GENOMIC DNA]</scope>
    <source>
        <strain evidence="1">Candidatus Nitrospira sp. ZN2</strain>
    </source>
</reference>
<sequence>MRRPQTVKFVVHCTLSDVATGFADLAQIYYLERSALQRTTFHRLIDGDYLALQLHQHNDRRPLSVRLARVLWVQGARFAVEPLIMDADEYVLLSQLLETTPLLELHVQDARSELIIRAAE</sequence>
<protein>
    <recommendedName>
        <fullName evidence="3">PilZ domain-containing protein</fullName>
    </recommendedName>
</protein>
<dbReference type="EMBL" id="CAJNBJ010000016">
    <property type="protein sequence ID" value="CAE6751249.1"/>
    <property type="molecule type" value="Genomic_DNA"/>
</dbReference>
<proteinExistence type="predicted"/>
<comment type="caution">
    <text evidence="1">The sequence shown here is derived from an EMBL/GenBank/DDBJ whole genome shotgun (WGS) entry which is preliminary data.</text>
</comment>
<evidence type="ECO:0000313" key="2">
    <source>
        <dbReference type="Proteomes" id="UP000675880"/>
    </source>
</evidence>
<accession>A0ABM8RGB3</accession>
<dbReference type="Proteomes" id="UP000675880">
    <property type="component" value="Unassembled WGS sequence"/>
</dbReference>
<evidence type="ECO:0000313" key="1">
    <source>
        <dbReference type="EMBL" id="CAE6751249.1"/>
    </source>
</evidence>
<keyword evidence="2" id="KW-1185">Reference proteome</keyword>
<gene>
    <name evidence="1" type="ORF">NSPZN2_30182</name>
</gene>